<dbReference type="EMBL" id="JBAMMX010000022">
    <property type="protein sequence ID" value="KAK6919050.1"/>
    <property type="molecule type" value="Genomic_DNA"/>
</dbReference>
<name>A0AAN8Z0M3_9MAGN</name>
<accession>A0AAN8Z0M3</accession>
<gene>
    <name evidence="2" type="ORF">RJ641_017472</name>
</gene>
<evidence type="ECO:0000259" key="1">
    <source>
        <dbReference type="Pfam" id="PF02517"/>
    </source>
</evidence>
<reference evidence="2 3" key="1">
    <citation type="submission" date="2023-12" db="EMBL/GenBank/DDBJ databases">
        <title>A high-quality genome assembly for Dillenia turbinata (Dilleniales).</title>
        <authorList>
            <person name="Chanderbali A."/>
        </authorList>
    </citation>
    <scope>NUCLEOTIDE SEQUENCE [LARGE SCALE GENOMIC DNA]</scope>
    <source>
        <strain evidence="2">LSX21</strain>
        <tissue evidence="2">Leaf</tissue>
    </source>
</reference>
<sequence>MIPVLTPMGIVASGLPRDASLEIIPSLTLSSRVALIFMNYLRDVGNSMVKEIISGVPISKTACILIYCILTPLLEETIYRGFLLKSLVANMKWQQAVVVSSVIFSAAHLSGENSLQLFTIGCVLGCCYFWSGNLRSFTIRSLYNAVILMSTLLS</sequence>
<evidence type="ECO:0000313" key="3">
    <source>
        <dbReference type="Proteomes" id="UP001370490"/>
    </source>
</evidence>
<dbReference type="GO" id="GO:0080120">
    <property type="term" value="P:CAAX-box protein maturation"/>
    <property type="evidence" value="ECO:0007669"/>
    <property type="project" value="UniProtKB-ARBA"/>
</dbReference>
<comment type="caution">
    <text evidence="2">The sequence shown here is derived from an EMBL/GenBank/DDBJ whole genome shotgun (WGS) entry which is preliminary data.</text>
</comment>
<dbReference type="PANTHER" id="PTHR43592">
    <property type="entry name" value="CAAX AMINO TERMINAL PROTEASE"/>
    <property type="match status" value="1"/>
</dbReference>
<proteinExistence type="predicted"/>
<dbReference type="GO" id="GO:0004175">
    <property type="term" value="F:endopeptidase activity"/>
    <property type="evidence" value="ECO:0007669"/>
    <property type="project" value="UniProtKB-ARBA"/>
</dbReference>
<dbReference type="Pfam" id="PF02517">
    <property type="entry name" value="Rce1-like"/>
    <property type="match status" value="1"/>
</dbReference>
<dbReference type="AlphaFoldDB" id="A0AAN8Z0M3"/>
<dbReference type="InterPro" id="IPR003675">
    <property type="entry name" value="Rce1/LyrA-like_dom"/>
</dbReference>
<dbReference type="Proteomes" id="UP001370490">
    <property type="component" value="Unassembled WGS sequence"/>
</dbReference>
<evidence type="ECO:0000313" key="2">
    <source>
        <dbReference type="EMBL" id="KAK6919050.1"/>
    </source>
</evidence>
<dbReference type="PANTHER" id="PTHR43592:SF4">
    <property type="entry name" value="CAAX AMINO TERMINAL PROTEASE FAMILY PROTEIN"/>
    <property type="match status" value="1"/>
</dbReference>
<organism evidence="2 3">
    <name type="scientific">Dillenia turbinata</name>
    <dbReference type="NCBI Taxonomy" id="194707"/>
    <lineage>
        <taxon>Eukaryota</taxon>
        <taxon>Viridiplantae</taxon>
        <taxon>Streptophyta</taxon>
        <taxon>Embryophyta</taxon>
        <taxon>Tracheophyta</taxon>
        <taxon>Spermatophyta</taxon>
        <taxon>Magnoliopsida</taxon>
        <taxon>eudicotyledons</taxon>
        <taxon>Gunneridae</taxon>
        <taxon>Pentapetalae</taxon>
        <taxon>Dilleniales</taxon>
        <taxon>Dilleniaceae</taxon>
        <taxon>Dillenia</taxon>
    </lineage>
</organism>
<protein>
    <submittedName>
        <fullName evidence="2">Type II CAAX prenyl endopeptidase Rce1-like</fullName>
    </submittedName>
</protein>
<keyword evidence="3" id="KW-1185">Reference proteome</keyword>
<feature type="domain" description="CAAX prenyl protease 2/Lysostaphin resistance protein A-like" evidence="1">
    <location>
        <begin position="61"/>
        <end position="136"/>
    </location>
</feature>